<evidence type="ECO:0000256" key="1">
    <source>
        <dbReference type="SAM" id="MobiDB-lite"/>
    </source>
</evidence>
<dbReference type="EMBL" id="GL348720">
    <property type="protein sequence ID" value="EFH41993.1"/>
    <property type="molecule type" value="Genomic_DNA"/>
</dbReference>
<name>D7MNS1_ARALL</name>
<evidence type="ECO:0000313" key="3">
    <source>
        <dbReference type="Proteomes" id="UP000008694"/>
    </source>
</evidence>
<evidence type="ECO:0000313" key="2">
    <source>
        <dbReference type="EMBL" id="EFH41993.1"/>
    </source>
</evidence>
<sequence length="207" mass="23191">MTSDNKLDSLIPNLFSEKRVGHSGKKRTSFTETLKPKVFQAASPQKEGSKTVGKLQPCQSKTVYFNCAPNFQVSLHDPTILNTLVLNVHLPEVKFQNERHEFNPRCLLQDDKGETTILAMHSKDTPKAGKGGLQRPNGGETNPTPRDPKEKSHEERKEIENFEGEKTTSEAVNDRLEPASAMARTTRTEAAIERDKNKQQNPKGEKI</sequence>
<protein>
    <submittedName>
        <fullName evidence="2">Predicted protein</fullName>
    </submittedName>
</protein>
<dbReference type="Gramene" id="Al_scaffold_0008_1264">
    <property type="protein sequence ID" value="Al_scaffold_0008_1264"/>
    <property type="gene ID" value="Al_scaffold_0008_1264"/>
</dbReference>
<gene>
    <name evidence="2" type="ORF">ARALYDRAFT_684444</name>
</gene>
<dbReference type="AlphaFoldDB" id="D7MNS1"/>
<dbReference type="Proteomes" id="UP000008694">
    <property type="component" value="Unassembled WGS sequence"/>
</dbReference>
<proteinExistence type="predicted"/>
<feature type="region of interest" description="Disordered" evidence="1">
    <location>
        <begin position="122"/>
        <end position="207"/>
    </location>
</feature>
<dbReference type="HOGENOM" id="CLU_1327967_0_0_1"/>
<feature type="compositionally biased region" description="Basic and acidic residues" evidence="1">
    <location>
        <begin position="146"/>
        <end position="177"/>
    </location>
</feature>
<reference evidence="3" key="1">
    <citation type="journal article" date="2011" name="Nat. Genet.">
        <title>The Arabidopsis lyrata genome sequence and the basis of rapid genome size change.</title>
        <authorList>
            <person name="Hu T.T."/>
            <person name="Pattyn P."/>
            <person name="Bakker E.G."/>
            <person name="Cao J."/>
            <person name="Cheng J.-F."/>
            <person name="Clark R.M."/>
            <person name="Fahlgren N."/>
            <person name="Fawcett J.A."/>
            <person name="Grimwood J."/>
            <person name="Gundlach H."/>
            <person name="Haberer G."/>
            <person name="Hollister J.D."/>
            <person name="Ossowski S."/>
            <person name="Ottilar R.P."/>
            <person name="Salamov A.A."/>
            <person name="Schneeberger K."/>
            <person name="Spannagl M."/>
            <person name="Wang X."/>
            <person name="Yang L."/>
            <person name="Nasrallah M.E."/>
            <person name="Bergelson J."/>
            <person name="Carrington J.C."/>
            <person name="Gaut B.S."/>
            <person name="Schmutz J."/>
            <person name="Mayer K.F.X."/>
            <person name="Van de Peer Y."/>
            <person name="Grigoriev I.V."/>
            <person name="Nordborg M."/>
            <person name="Weigel D."/>
            <person name="Guo Y.-L."/>
        </authorList>
    </citation>
    <scope>NUCLEOTIDE SEQUENCE [LARGE SCALE GENOMIC DNA]</scope>
    <source>
        <strain evidence="3">cv. MN47</strain>
    </source>
</reference>
<feature type="compositionally biased region" description="Basic and acidic residues" evidence="1">
    <location>
        <begin position="186"/>
        <end position="207"/>
    </location>
</feature>
<accession>D7MNS1</accession>
<organism evidence="3">
    <name type="scientific">Arabidopsis lyrata subsp. lyrata</name>
    <name type="common">Lyre-leaved rock-cress</name>
    <dbReference type="NCBI Taxonomy" id="81972"/>
    <lineage>
        <taxon>Eukaryota</taxon>
        <taxon>Viridiplantae</taxon>
        <taxon>Streptophyta</taxon>
        <taxon>Embryophyta</taxon>
        <taxon>Tracheophyta</taxon>
        <taxon>Spermatophyta</taxon>
        <taxon>Magnoliopsida</taxon>
        <taxon>eudicotyledons</taxon>
        <taxon>Gunneridae</taxon>
        <taxon>Pentapetalae</taxon>
        <taxon>rosids</taxon>
        <taxon>malvids</taxon>
        <taxon>Brassicales</taxon>
        <taxon>Brassicaceae</taxon>
        <taxon>Camelineae</taxon>
        <taxon>Arabidopsis</taxon>
    </lineage>
</organism>
<keyword evidence="3" id="KW-1185">Reference proteome</keyword>